<accession>A0A182PM86</accession>
<dbReference type="EnsemblMetazoa" id="AEPI008059-RA">
    <property type="protein sequence ID" value="AEPI008059-PA"/>
    <property type="gene ID" value="AEPI008059"/>
</dbReference>
<dbReference type="AlphaFoldDB" id="A0A182PM86"/>
<organism evidence="1 2">
    <name type="scientific">Anopheles epiroticus</name>
    <dbReference type="NCBI Taxonomy" id="199890"/>
    <lineage>
        <taxon>Eukaryota</taxon>
        <taxon>Metazoa</taxon>
        <taxon>Ecdysozoa</taxon>
        <taxon>Arthropoda</taxon>
        <taxon>Hexapoda</taxon>
        <taxon>Insecta</taxon>
        <taxon>Pterygota</taxon>
        <taxon>Neoptera</taxon>
        <taxon>Endopterygota</taxon>
        <taxon>Diptera</taxon>
        <taxon>Nematocera</taxon>
        <taxon>Culicoidea</taxon>
        <taxon>Culicidae</taxon>
        <taxon>Anophelinae</taxon>
        <taxon>Anopheles</taxon>
    </lineage>
</organism>
<reference evidence="1" key="2">
    <citation type="submission" date="2020-05" db="UniProtKB">
        <authorList>
            <consortium name="EnsemblMetazoa"/>
        </authorList>
    </citation>
    <scope>IDENTIFICATION</scope>
    <source>
        <strain evidence="1">Epiroticus2</strain>
    </source>
</reference>
<protein>
    <submittedName>
        <fullName evidence="1">Uncharacterized protein</fullName>
    </submittedName>
</protein>
<keyword evidence="2" id="KW-1185">Reference proteome</keyword>
<evidence type="ECO:0000313" key="1">
    <source>
        <dbReference type="EnsemblMetazoa" id="AEPI008059-PA"/>
    </source>
</evidence>
<dbReference type="VEuPathDB" id="VectorBase:AEPI008059"/>
<proteinExistence type="predicted"/>
<dbReference type="Proteomes" id="UP000075885">
    <property type="component" value="Unassembled WGS sequence"/>
</dbReference>
<evidence type="ECO:0000313" key="2">
    <source>
        <dbReference type="Proteomes" id="UP000075885"/>
    </source>
</evidence>
<sequence>MPEMPGVWSLELRMPGQTEVSPSFIPYTGAKEEFKQNWHKKW</sequence>
<reference evidence="2" key="1">
    <citation type="submission" date="2013-03" db="EMBL/GenBank/DDBJ databases">
        <title>The Genome Sequence of Anopheles epiroticus epiroticus2.</title>
        <authorList>
            <consortium name="The Broad Institute Genomics Platform"/>
            <person name="Neafsey D.E."/>
            <person name="Howell P."/>
            <person name="Walker B."/>
            <person name="Young S.K."/>
            <person name="Zeng Q."/>
            <person name="Gargeya S."/>
            <person name="Fitzgerald M."/>
            <person name="Haas B."/>
            <person name="Abouelleil A."/>
            <person name="Allen A.W."/>
            <person name="Alvarado L."/>
            <person name="Arachchi H.M."/>
            <person name="Berlin A.M."/>
            <person name="Chapman S.B."/>
            <person name="Gainer-Dewar J."/>
            <person name="Goldberg J."/>
            <person name="Griggs A."/>
            <person name="Gujja S."/>
            <person name="Hansen M."/>
            <person name="Howarth C."/>
            <person name="Imamovic A."/>
            <person name="Ireland A."/>
            <person name="Larimer J."/>
            <person name="McCowan C."/>
            <person name="Murphy C."/>
            <person name="Pearson M."/>
            <person name="Poon T.W."/>
            <person name="Priest M."/>
            <person name="Roberts A."/>
            <person name="Saif S."/>
            <person name="Shea T."/>
            <person name="Sisk P."/>
            <person name="Sykes S."/>
            <person name="Wortman J."/>
            <person name="Nusbaum C."/>
            <person name="Birren B."/>
        </authorList>
    </citation>
    <scope>NUCLEOTIDE SEQUENCE [LARGE SCALE GENOMIC DNA]</scope>
    <source>
        <strain evidence="2">Epiroticus2</strain>
    </source>
</reference>
<name>A0A182PM86_9DIPT</name>